<dbReference type="STRING" id="1131292.BCR24_02830"/>
<dbReference type="RefSeq" id="WP_069639948.1">
    <property type="nucleotide sequence ID" value="NZ_JAFBEZ010000002.1"/>
</dbReference>
<evidence type="ECO:0000313" key="1">
    <source>
        <dbReference type="EMBL" id="OEG22785.1"/>
    </source>
</evidence>
<dbReference type="Proteomes" id="UP000094469">
    <property type="component" value="Unassembled WGS sequence"/>
</dbReference>
<protein>
    <recommendedName>
        <fullName evidence="3">Asp/Glu racemase</fullName>
    </recommendedName>
</protein>
<evidence type="ECO:0008006" key="3">
    <source>
        <dbReference type="Google" id="ProtNLM"/>
    </source>
</evidence>
<gene>
    <name evidence="1" type="ORF">BCR24_02830</name>
</gene>
<organism evidence="1 2">
    <name type="scientific">Enterococcus ureilyticus</name>
    <dbReference type="NCBI Taxonomy" id="1131292"/>
    <lineage>
        <taxon>Bacteria</taxon>
        <taxon>Bacillati</taxon>
        <taxon>Bacillota</taxon>
        <taxon>Bacilli</taxon>
        <taxon>Lactobacillales</taxon>
        <taxon>Enterococcaceae</taxon>
        <taxon>Enterococcus</taxon>
    </lineage>
</organism>
<sequence>MKIIICIHAHSSNIPYLTQLFQDKDNVILEHYVMTDFFEIITKERLTQFIEGKITKNVCNVIITCTMYSNLIQQESIKGVPIIRVEHPLLEHTTTNPHQKHLIFSNPKTVAETVKKVEAFYKKKQLVPDFTISVIPDVFDLILTNQKAAYRQSLINYLTLHKEKWSGDIYLMQLSMAIVSKKDLVPLTNSVFTILETLDRAINEELSKNLE</sequence>
<dbReference type="OrthoDB" id="2910128at2"/>
<accession>A0A1E5HD94</accession>
<comment type="caution">
    <text evidence="1">The sequence shown here is derived from an EMBL/GenBank/DDBJ whole genome shotgun (WGS) entry which is preliminary data.</text>
</comment>
<dbReference type="EMBL" id="MIKC01000012">
    <property type="protein sequence ID" value="OEG22785.1"/>
    <property type="molecule type" value="Genomic_DNA"/>
</dbReference>
<name>A0A1E5HD94_9ENTE</name>
<keyword evidence="2" id="KW-1185">Reference proteome</keyword>
<evidence type="ECO:0000313" key="2">
    <source>
        <dbReference type="Proteomes" id="UP000094469"/>
    </source>
</evidence>
<proteinExistence type="predicted"/>
<reference evidence="2" key="1">
    <citation type="submission" date="2016-09" db="EMBL/GenBank/DDBJ databases">
        <authorList>
            <person name="Gulvik C.A."/>
        </authorList>
    </citation>
    <scope>NUCLEOTIDE SEQUENCE [LARGE SCALE GENOMIC DNA]</scope>
    <source>
        <strain evidence="2">LMG 26676</strain>
    </source>
</reference>
<dbReference type="AlphaFoldDB" id="A0A1E5HD94"/>